<dbReference type="EMBL" id="FOFA01000001">
    <property type="protein sequence ID" value="SEP70206.1"/>
    <property type="molecule type" value="Genomic_DNA"/>
</dbReference>
<evidence type="ECO:0000313" key="2">
    <source>
        <dbReference type="EMBL" id="SEP70206.1"/>
    </source>
</evidence>
<name>A0A1H9A0D2_9ACTN</name>
<dbReference type="STRING" id="1036181.SAMN05421756_101431"/>
<evidence type="ECO:0000256" key="1">
    <source>
        <dbReference type="SAM" id="SignalP"/>
    </source>
</evidence>
<keyword evidence="1" id="KW-0732">Signal</keyword>
<feature type="signal peptide" evidence="1">
    <location>
        <begin position="1"/>
        <end position="38"/>
    </location>
</feature>
<gene>
    <name evidence="2" type="ORF">SAMN05421756_101431</name>
</gene>
<organism evidence="2 3">
    <name type="scientific">Microlunatus flavus</name>
    <dbReference type="NCBI Taxonomy" id="1036181"/>
    <lineage>
        <taxon>Bacteria</taxon>
        <taxon>Bacillati</taxon>
        <taxon>Actinomycetota</taxon>
        <taxon>Actinomycetes</taxon>
        <taxon>Propionibacteriales</taxon>
        <taxon>Propionibacteriaceae</taxon>
        <taxon>Microlunatus</taxon>
    </lineage>
</organism>
<dbReference type="AlphaFoldDB" id="A0A1H9A0D2"/>
<keyword evidence="3" id="KW-1185">Reference proteome</keyword>
<accession>A0A1H9A0D2</accession>
<feature type="chain" id="PRO_5039091631" evidence="1">
    <location>
        <begin position="39"/>
        <end position="187"/>
    </location>
</feature>
<evidence type="ECO:0000313" key="3">
    <source>
        <dbReference type="Proteomes" id="UP000198504"/>
    </source>
</evidence>
<reference evidence="3" key="1">
    <citation type="submission" date="2016-10" db="EMBL/GenBank/DDBJ databases">
        <authorList>
            <person name="Varghese N."/>
            <person name="Submissions S."/>
        </authorList>
    </citation>
    <scope>NUCLEOTIDE SEQUENCE [LARGE SCALE GENOMIC DNA]</scope>
    <source>
        <strain evidence="3">CGMCC 4.6856</strain>
    </source>
</reference>
<dbReference type="Proteomes" id="UP000198504">
    <property type="component" value="Unassembled WGS sequence"/>
</dbReference>
<sequence length="187" mass="19979">MAPPYGSRDPGVTVLRRPRVVLRALAVLSLLACGVACSGTTDPDYVTVTNGRLTVVRPAAWRTDVPVEKPWAAGFGLAPSSVEQIQVSGDFGDFTTAAEAAGSLVGVGQVGLADFTVVQTRDLEVKNATSAQAVRYTITDNQGSQVSGEWIVAVRWPEQQSVAVSLLTPRFDPDLERHVIDSLRFAR</sequence>
<protein>
    <submittedName>
        <fullName evidence="2">Uncharacterized protein</fullName>
    </submittedName>
</protein>
<proteinExistence type="predicted"/>